<accession>A0A3R9P099</accession>
<feature type="repeat" description="TPR" evidence="3">
    <location>
        <begin position="249"/>
        <end position="282"/>
    </location>
</feature>
<feature type="repeat" description="TPR" evidence="3">
    <location>
        <begin position="143"/>
        <end position="176"/>
    </location>
</feature>
<reference evidence="4 5" key="1">
    <citation type="submission" date="2018-12" db="EMBL/GenBank/DDBJ databases">
        <title>Sequencing of bacterial isolates from soil warming experiment in Harvard Forest, Massachusetts, USA.</title>
        <authorList>
            <person name="Deangelis K."/>
        </authorList>
    </citation>
    <scope>NUCLEOTIDE SEQUENCE [LARGE SCALE GENOMIC DNA]</scope>
    <source>
        <strain evidence="4 5">EB153</strain>
    </source>
</reference>
<dbReference type="InterPro" id="IPR011990">
    <property type="entry name" value="TPR-like_helical_dom_sf"/>
</dbReference>
<feature type="repeat" description="TPR" evidence="3">
    <location>
        <begin position="283"/>
        <end position="316"/>
    </location>
</feature>
<gene>
    <name evidence="4" type="ORF">EDE15_4609</name>
</gene>
<sequence length="458" mass="50742">MTNPGKIDHKVSLRLHNVLMSRRTALARSFHSSRRWLRQIGRPQLLIGLALVSTMEMTCIPVGSAQQPAARQTHDAELIDQVQQLIRSGRTQDALSLLQQANLHGSHASEVHTLKGICFAVSARPIESVDEFDQAIALRPNFAPTYFSSGLAAASFNNLDRALSQLATALRIDPDLPGIRYNYALVLARAGKYAESETQVDLELAGNSPKTEAPVDLWKLKARDAYYRKRWQDAIGAYNKVLVVQPNWAEAYACIGEALYALNSTQESEIALRKALAIDPSDGGAHRTLGKLYQDDGKDDEAIAQFEADIQTRPEDQEAVYRLLRLYKKRGDTANVSRTQKQIQDLFVSRAAASVDEAKATELNNSGIVLEQKGDLAGALENYDQASKIDVTNIIFQRNAALLLCKMGRMQEAIRRLRDILLIDAEDAETLQILSVANELASGDRAKWKDLPTPQSMH</sequence>
<dbReference type="PANTHER" id="PTHR44858:SF1">
    <property type="entry name" value="UDP-N-ACETYLGLUCOSAMINE--PEPTIDE N-ACETYLGLUCOSAMINYLTRANSFERASE SPINDLY-RELATED"/>
    <property type="match status" value="1"/>
</dbReference>
<dbReference type="SMART" id="SM00028">
    <property type="entry name" value="TPR"/>
    <property type="match status" value="7"/>
</dbReference>
<dbReference type="OrthoDB" id="98092at2"/>
<keyword evidence="2 3" id="KW-0802">TPR repeat</keyword>
<organism evidence="4 5">
    <name type="scientific">Edaphobacter aggregans</name>
    <dbReference type="NCBI Taxonomy" id="570835"/>
    <lineage>
        <taxon>Bacteria</taxon>
        <taxon>Pseudomonadati</taxon>
        <taxon>Acidobacteriota</taxon>
        <taxon>Terriglobia</taxon>
        <taxon>Terriglobales</taxon>
        <taxon>Acidobacteriaceae</taxon>
        <taxon>Edaphobacter</taxon>
    </lineage>
</organism>
<protein>
    <submittedName>
        <fullName evidence="4">Flp pilus assembly protein TadD</fullName>
    </submittedName>
</protein>
<dbReference type="Proteomes" id="UP000269669">
    <property type="component" value="Unassembled WGS sequence"/>
</dbReference>
<dbReference type="SUPFAM" id="SSF48452">
    <property type="entry name" value="TPR-like"/>
    <property type="match status" value="2"/>
</dbReference>
<dbReference type="InterPro" id="IPR019734">
    <property type="entry name" value="TPR_rpt"/>
</dbReference>
<dbReference type="PROSITE" id="PS50005">
    <property type="entry name" value="TPR"/>
    <property type="match status" value="3"/>
</dbReference>
<evidence type="ECO:0000256" key="1">
    <source>
        <dbReference type="ARBA" id="ARBA00022737"/>
    </source>
</evidence>
<evidence type="ECO:0000256" key="2">
    <source>
        <dbReference type="ARBA" id="ARBA00022803"/>
    </source>
</evidence>
<dbReference type="Pfam" id="PF13432">
    <property type="entry name" value="TPR_16"/>
    <property type="match status" value="2"/>
</dbReference>
<evidence type="ECO:0000313" key="5">
    <source>
        <dbReference type="Proteomes" id="UP000269669"/>
    </source>
</evidence>
<comment type="caution">
    <text evidence="4">The sequence shown here is derived from an EMBL/GenBank/DDBJ whole genome shotgun (WGS) entry which is preliminary data.</text>
</comment>
<dbReference type="AlphaFoldDB" id="A0A3R9P099"/>
<name>A0A3R9P099_9BACT</name>
<keyword evidence="5" id="KW-1185">Reference proteome</keyword>
<proteinExistence type="predicted"/>
<evidence type="ECO:0000313" key="4">
    <source>
        <dbReference type="EMBL" id="RSL18998.1"/>
    </source>
</evidence>
<dbReference type="PANTHER" id="PTHR44858">
    <property type="entry name" value="TETRATRICOPEPTIDE REPEAT PROTEIN 6"/>
    <property type="match status" value="1"/>
</dbReference>
<dbReference type="EMBL" id="RSDW01000001">
    <property type="protein sequence ID" value="RSL18998.1"/>
    <property type="molecule type" value="Genomic_DNA"/>
</dbReference>
<evidence type="ECO:0000256" key="3">
    <source>
        <dbReference type="PROSITE-ProRule" id="PRU00339"/>
    </source>
</evidence>
<dbReference type="RefSeq" id="WP_125487268.1">
    <property type="nucleotide sequence ID" value="NZ_RSDW01000001.1"/>
</dbReference>
<dbReference type="InterPro" id="IPR050498">
    <property type="entry name" value="Ycf3"/>
</dbReference>
<keyword evidence="1" id="KW-0677">Repeat</keyword>
<dbReference type="Gene3D" id="1.25.40.10">
    <property type="entry name" value="Tetratricopeptide repeat domain"/>
    <property type="match status" value="3"/>
</dbReference>